<dbReference type="GO" id="GO:0005634">
    <property type="term" value="C:nucleus"/>
    <property type="evidence" value="ECO:0007669"/>
    <property type="project" value="TreeGrafter"/>
</dbReference>
<evidence type="ECO:0000256" key="8">
    <source>
        <dbReference type="SAM" id="MobiDB-lite"/>
    </source>
</evidence>
<dbReference type="PANTHER" id="PTHR24056:SF546">
    <property type="entry name" value="CYCLIN-DEPENDENT KINASE 12"/>
    <property type="match status" value="1"/>
</dbReference>
<dbReference type="GO" id="GO:0032968">
    <property type="term" value="P:positive regulation of transcription elongation by RNA polymerase II"/>
    <property type="evidence" value="ECO:0007669"/>
    <property type="project" value="TreeGrafter"/>
</dbReference>
<proteinExistence type="predicted"/>
<keyword evidence="5 10" id="KW-0418">Kinase</keyword>
<evidence type="ECO:0000256" key="5">
    <source>
        <dbReference type="ARBA" id="ARBA00022777"/>
    </source>
</evidence>
<dbReference type="AlphaFoldDB" id="A0AAV8DFN2"/>
<keyword evidence="11" id="KW-1185">Reference proteome</keyword>
<feature type="compositionally biased region" description="Polar residues" evidence="8">
    <location>
        <begin position="260"/>
        <end position="273"/>
    </location>
</feature>
<sequence length="273" mass="30233">MWSVGCIFAELLHGKPILPGQNDPEQLSEIFKLCGTPDESNWPGVTKIPWYNNFKPPRPMKRRLKEVFKHFDHNALDLLKKMLTLDPENRISAKDALDAEYFWTEPLPCDPKSLPKYESSHEFQTKKKRQQQRQQEEAAKRQKLSHPLPHTQFPPIQQPSQPHPHVRPGMKPPMHRSQLPMAGGPIIILIEEAKGAVMAVAQILLKAVRGAPPPYGGSGMSDAGAPRGTSSDAGGYGGSGPSYPQGGPYGAAGPGRGPNNMRNQRQQQYGGWQ</sequence>
<keyword evidence="4" id="KW-0547">Nucleotide-binding</keyword>
<dbReference type="PANTHER" id="PTHR24056">
    <property type="entry name" value="CELL DIVISION PROTEIN KINASE"/>
    <property type="match status" value="1"/>
</dbReference>
<keyword evidence="3" id="KW-0808">Transferase</keyword>
<evidence type="ECO:0000313" key="10">
    <source>
        <dbReference type="EMBL" id="KAJ4767392.1"/>
    </source>
</evidence>
<dbReference type="InterPro" id="IPR050108">
    <property type="entry name" value="CDK"/>
</dbReference>
<dbReference type="Gene3D" id="1.10.510.10">
    <property type="entry name" value="Transferase(Phosphotransferase) domain 1"/>
    <property type="match status" value="1"/>
</dbReference>
<evidence type="ECO:0000256" key="4">
    <source>
        <dbReference type="ARBA" id="ARBA00022741"/>
    </source>
</evidence>
<accession>A0AAV8DFN2</accession>
<feature type="compositionally biased region" description="Gly residues" evidence="8">
    <location>
        <begin position="247"/>
        <end position="256"/>
    </location>
</feature>
<dbReference type="GO" id="GO:0000307">
    <property type="term" value="C:cyclin-dependent protein kinase holoenzyme complex"/>
    <property type="evidence" value="ECO:0007669"/>
    <property type="project" value="TreeGrafter"/>
</dbReference>
<name>A0AAV8DFN2_9POAL</name>
<keyword evidence="2" id="KW-0723">Serine/threonine-protein kinase</keyword>
<comment type="caution">
    <text evidence="10">The sequence shown here is derived from an EMBL/GenBank/DDBJ whole genome shotgun (WGS) entry which is preliminary data.</text>
</comment>
<dbReference type="Proteomes" id="UP001140206">
    <property type="component" value="Chromosome 4"/>
</dbReference>
<dbReference type="InterPro" id="IPR000719">
    <property type="entry name" value="Prot_kinase_dom"/>
</dbReference>
<comment type="catalytic activity">
    <reaction evidence="7">
        <text>[DNA-directed RNA polymerase] + ATP = phospho-[DNA-directed RNA polymerase] + ADP + H(+)</text>
        <dbReference type="Rhea" id="RHEA:10216"/>
        <dbReference type="Rhea" id="RHEA-COMP:11321"/>
        <dbReference type="Rhea" id="RHEA-COMP:11322"/>
        <dbReference type="ChEBI" id="CHEBI:15378"/>
        <dbReference type="ChEBI" id="CHEBI:30616"/>
        <dbReference type="ChEBI" id="CHEBI:43176"/>
        <dbReference type="ChEBI" id="CHEBI:68546"/>
        <dbReference type="ChEBI" id="CHEBI:456216"/>
        <dbReference type="EC" id="2.7.11.23"/>
    </reaction>
</comment>
<dbReference type="GO" id="GO:0005524">
    <property type="term" value="F:ATP binding"/>
    <property type="evidence" value="ECO:0007669"/>
    <property type="project" value="UniProtKB-KW"/>
</dbReference>
<organism evidence="10 11">
    <name type="scientific">Rhynchospora pubera</name>
    <dbReference type="NCBI Taxonomy" id="906938"/>
    <lineage>
        <taxon>Eukaryota</taxon>
        <taxon>Viridiplantae</taxon>
        <taxon>Streptophyta</taxon>
        <taxon>Embryophyta</taxon>
        <taxon>Tracheophyta</taxon>
        <taxon>Spermatophyta</taxon>
        <taxon>Magnoliopsida</taxon>
        <taxon>Liliopsida</taxon>
        <taxon>Poales</taxon>
        <taxon>Cyperaceae</taxon>
        <taxon>Cyperoideae</taxon>
        <taxon>Rhynchosporeae</taxon>
        <taxon>Rhynchospora</taxon>
    </lineage>
</organism>
<evidence type="ECO:0000256" key="3">
    <source>
        <dbReference type="ARBA" id="ARBA00022679"/>
    </source>
</evidence>
<feature type="region of interest" description="Disordered" evidence="8">
    <location>
        <begin position="113"/>
        <end position="178"/>
    </location>
</feature>
<evidence type="ECO:0000256" key="1">
    <source>
        <dbReference type="ARBA" id="ARBA00012409"/>
    </source>
</evidence>
<dbReference type="InterPro" id="IPR011009">
    <property type="entry name" value="Kinase-like_dom_sf"/>
</dbReference>
<dbReference type="FunFam" id="1.10.510.10:FF:002912">
    <property type="match status" value="1"/>
</dbReference>
<gene>
    <name evidence="10" type="ORF">LUZ62_077767</name>
</gene>
<dbReference type="SUPFAM" id="SSF56112">
    <property type="entry name" value="Protein kinase-like (PK-like)"/>
    <property type="match status" value="1"/>
</dbReference>
<feature type="compositionally biased region" description="Basic and acidic residues" evidence="8">
    <location>
        <begin position="113"/>
        <end position="125"/>
    </location>
</feature>
<evidence type="ECO:0000313" key="11">
    <source>
        <dbReference type="Proteomes" id="UP001140206"/>
    </source>
</evidence>
<reference evidence="10" key="1">
    <citation type="submission" date="2022-08" db="EMBL/GenBank/DDBJ databases">
        <authorList>
            <person name="Marques A."/>
        </authorList>
    </citation>
    <scope>NUCLEOTIDE SEQUENCE</scope>
    <source>
        <strain evidence="10">RhyPub2mFocal</strain>
        <tissue evidence="10">Leaves</tissue>
    </source>
</reference>
<protein>
    <recommendedName>
        <fullName evidence="1">[RNA-polymerase]-subunit kinase</fullName>
        <ecNumber evidence="1">2.7.11.23</ecNumber>
    </recommendedName>
</protein>
<evidence type="ECO:0000256" key="7">
    <source>
        <dbReference type="ARBA" id="ARBA00049280"/>
    </source>
</evidence>
<dbReference type="Pfam" id="PF00069">
    <property type="entry name" value="Pkinase"/>
    <property type="match status" value="1"/>
</dbReference>
<dbReference type="GO" id="GO:0008353">
    <property type="term" value="F:RNA polymerase II CTD heptapeptide repeat kinase activity"/>
    <property type="evidence" value="ECO:0007669"/>
    <property type="project" value="UniProtKB-EC"/>
</dbReference>
<dbReference type="EMBL" id="JAMFTS010000004">
    <property type="protein sequence ID" value="KAJ4767392.1"/>
    <property type="molecule type" value="Genomic_DNA"/>
</dbReference>
<evidence type="ECO:0000256" key="6">
    <source>
        <dbReference type="ARBA" id="ARBA00022840"/>
    </source>
</evidence>
<keyword evidence="6" id="KW-0067">ATP-binding</keyword>
<evidence type="ECO:0000256" key="2">
    <source>
        <dbReference type="ARBA" id="ARBA00022527"/>
    </source>
</evidence>
<dbReference type="PROSITE" id="PS50011">
    <property type="entry name" value="PROTEIN_KINASE_DOM"/>
    <property type="match status" value="1"/>
</dbReference>
<dbReference type="EC" id="2.7.11.23" evidence="1"/>
<feature type="region of interest" description="Disordered" evidence="8">
    <location>
        <begin position="217"/>
        <end position="273"/>
    </location>
</feature>
<evidence type="ECO:0000259" key="9">
    <source>
        <dbReference type="PROSITE" id="PS50011"/>
    </source>
</evidence>
<feature type="domain" description="Protein kinase" evidence="9">
    <location>
        <begin position="1"/>
        <end position="102"/>
    </location>
</feature>